<name>A0ABN7XAI7_GIGMA</name>
<reference evidence="1 2" key="1">
    <citation type="submission" date="2021-06" db="EMBL/GenBank/DDBJ databases">
        <authorList>
            <person name="Kallberg Y."/>
            <person name="Tangrot J."/>
            <person name="Rosling A."/>
        </authorList>
    </citation>
    <scope>NUCLEOTIDE SEQUENCE [LARGE SCALE GENOMIC DNA]</scope>
    <source>
        <strain evidence="1 2">120-4 pot B 10/14</strain>
    </source>
</reference>
<comment type="caution">
    <text evidence="1">The sequence shown here is derived from an EMBL/GenBank/DDBJ whole genome shotgun (WGS) entry which is preliminary data.</text>
</comment>
<feature type="non-terminal residue" evidence="1">
    <location>
        <position position="42"/>
    </location>
</feature>
<keyword evidence="2" id="KW-1185">Reference proteome</keyword>
<evidence type="ECO:0000313" key="2">
    <source>
        <dbReference type="Proteomes" id="UP000789901"/>
    </source>
</evidence>
<sequence length="42" mass="4803">YKNESPPPSEPFVMAESSQLEPIQSIPYLDSDDLMIFKSENE</sequence>
<dbReference type="Proteomes" id="UP000789901">
    <property type="component" value="Unassembled WGS sequence"/>
</dbReference>
<proteinExistence type="predicted"/>
<organism evidence="1 2">
    <name type="scientific">Gigaspora margarita</name>
    <dbReference type="NCBI Taxonomy" id="4874"/>
    <lineage>
        <taxon>Eukaryota</taxon>
        <taxon>Fungi</taxon>
        <taxon>Fungi incertae sedis</taxon>
        <taxon>Mucoromycota</taxon>
        <taxon>Glomeromycotina</taxon>
        <taxon>Glomeromycetes</taxon>
        <taxon>Diversisporales</taxon>
        <taxon>Gigasporaceae</taxon>
        <taxon>Gigaspora</taxon>
    </lineage>
</organism>
<accession>A0ABN7XAI7</accession>
<gene>
    <name evidence="1" type="ORF">GMARGA_LOCUS40249</name>
</gene>
<dbReference type="EMBL" id="CAJVQB010101446">
    <property type="protein sequence ID" value="CAG8850514.1"/>
    <property type="molecule type" value="Genomic_DNA"/>
</dbReference>
<evidence type="ECO:0000313" key="1">
    <source>
        <dbReference type="EMBL" id="CAG8850514.1"/>
    </source>
</evidence>
<feature type="non-terminal residue" evidence="1">
    <location>
        <position position="1"/>
    </location>
</feature>
<protein>
    <submittedName>
        <fullName evidence="1">21356_t:CDS:1</fullName>
    </submittedName>
</protein>